<sequence>MTDLVETAALSGYFRQRDISSLATDLRAGRATSVELVEESLAAIDRLNPILNAFTTVDADAALAAARQADADLARGLDHGPLHGIPVSVKDLVDVEGQITTSGSAVHPDRPADADATCVARLRAAGAVIVGRNVLHEFAYGATGDRSLHGASRNPWDTDKISGGSSGGGAVATAAGMVPLAVGTDTAGSVRVPAALCGIVGFKPAYGAIPIDGVRPLAASLDHVGVFARTAADAAAGYAAMAGRAPDPDPRGPLLAWIDPTCIGPTDPAIVATVRTAMDQAGISAVGTELPFRAGELFAVLSVLQASEAYTEHADALADHRDDIDPEVVKRLIRGRDTPAWQYVRADRTRNMLRASIVELLGRFDVLAMPTVPTVATDLGRRAHVIDGQAVEVRSALLSLTSPWNLTGHPALSIPAGTVSGLPVGLQLITAPGREHLLFALADRVERAQR</sequence>
<dbReference type="InterPro" id="IPR000120">
    <property type="entry name" value="Amidase"/>
</dbReference>
<dbReference type="AlphaFoldDB" id="A0A132PRU0"/>
<dbReference type="InterPro" id="IPR023631">
    <property type="entry name" value="Amidase_dom"/>
</dbReference>
<name>A0A132PRU0_9MYCO</name>
<dbReference type="STRING" id="59750.AWC31_12915"/>
<dbReference type="RefSeq" id="WP_067845018.1">
    <property type="nucleotide sequence ID" value="NZ_LGTW01000003.1"/>
</dbReference>
<proteinExistence type="predicted"/>
<dbReference type="PROSITE" id="PS00571">
    <property type="entry name" value="AMIDASES"/>
    <property type="match status" value="1"/>
</dbReference>
<dbReference type="PANTHER" id="PTHR11895:SF176">
    <property type="entry name" value="AMIDASE AMID-RELATED"/>
    <property type="match status" value="1"/>
</dbReference>
<organism evidence="2 3">
    <name type="scientific">Mycolicibacterium wolinskyi</name>
    <dbReference type="NCBI Taxonomy" id="59750"/>
    <lineage>
        <taxon>Bacteria</taxon>
        <taxon>Bacillati</taxon>
        <taxon>Actinomycetota</taxon>
        <taxon>Actinomycetes</taxon>
        <taxon>Mycobacteriales</taxon>
        <taxon>Mycobacteriaceae</taxon>
        <taxon>Mycolicibacterium</taxon>
    </lineage>
</organism>
<keyword evidence="3" id="KW-1185">Reference proteome</keyword>
<dbReference type="Gene3D" id="3.90.1300.10">
    <property type="entry name" value="Amidase signature (AS) domain"/>
    <property type="match status" value="1"/>
</dbReference>
<keyword evidence="2" id="KW-0378">Hydrolase</keyword>
<comment type="caution">
    <text evidence="2">The sequence shown here is derived from an EMBL/GenBank/DDBJ whole genome shotgun (WGS) entry which is preliminary data.</text>
</comment>
<dbReference type="PANTHER" id="PTHR11895">
    <property type="entry name" value="TRANSAMIDASE"/>
    <property type="match status" value="1"/>
</dbReference>
<dbReference type="InterPro" id="IPR036928">
    <property type="entry name" value="AS_sf"/>
</dbReference>
<feature type="domain" description="Amidase" evidence="1">
    <location>
        <begin position="321"/>
        <end position="438"/>
    </location>
</feature>
<dbReference type="PATRIC" id="fig|59750.3.peg.4298"/>
<dbReference type="Pfam" id="PF01425">
    <property type="entry name" value="Amidase"/>
    <property type="match status" value="2"/>
</dbReference>
<gene>
    <name evidence="2" type="ORF">AFM11_05540</name>
</gene>
<dbReference type="InterPro" id="IPR020556">
    <property type="entry name" value="Amidase_CS"/>
</dbReference>
<protein>
    <submittedName>
        <fullName evidence="2">Amidohydrolase</fullName>
    </submittedName>
</protein>
<evidence type="ECO:0000313" key="2">
    <source>
        <dbReference type="EMBL" id="KWX24907.1"/>
    </source>
</evidence>
<evidence type="ECO:0000313" key="3">
    <source>
        <dbReference type="Proteomes" id="UP000070612"/>
    </source>
</evidence>
<accession>A0A132PRU0</accession>
<reference evidence="2 3" key="1">
    <citation type="submission" date="2015-07" db="EMBL/GenBank/DDBJ databases">
        <title>A draft genome sequence of Mycobacterium wolinskyi.</title>
        <authorList>
            <person name="de Man T.J."/>
            <person name="Perry K.A."/>
            <person name="Coulliette A.D."/>
            <person name="Jensen B."/>
            <person name="Toney N.C."/>
            <person name="Limbago B.M."/>
            <person name="Noble-Wang J."/>
        </authorList>
    </citation>
    <scope>NUCLEOTIDE SEQUENCE [LARGE SCALE GENOMIC DNA]</scope>
    <source>
        <strain evidence="2 3">CDC_01</strain>
    </source>
</reference>
<evidence type="ECO:0000259" key="1">
    <source>
        <dbReference type="Pfam" id="PF01425"/>
    </source>
</evidence>
<dbReference type="Proteomes" id="UP000070612">
    <property type="component" value="Unassembled WGS sequence"/>
</dbReference>
<dbReference type="GO" id="GO:0016787">
    <property type="term" value="F:hydrolase activity"/>
    <property type="evidence" value="ECO:0007669"/>
    <property type="project" value="UniProtKB-KW"/>
</dbReference>
<feature type="domain" description="Amidase" evidence="1">
    <location>
        <begin position="35"/>
        <end position="247"/>
    </location>
</feature>
<dbReference type="EMBL" id="LGTW01000003">
    <property type="protein sequence ID" value="KWX24907.1"/>
    <property type="molecule type" value="Genomic_DNA"/>
</dbReference>
<dbReference type="SUPFAM" id="SSF75304">
    <property type="entry name" value="Amidase signature (AS) enzymes"/>
    <property type="match status" value="1"/>
</dbReference>